<dbReference type="InterPro" id="IPR045028">
    <property type="entry name" value="DinG/Rad3-like"/>
</dbReference>
<dbReference type="EMBL" id="KK119602">
    <property type="protein sequence ID" value="KFM76131.1"/>
    <property type="molecule type" value="Genomic_DNA"/>
</dbReference>
<keyword evidence="2" id="KW-0378">Hydrolase</keyword>
<dbReference type="PANTHER" id="PTHR11472">
    <property type="entry name" value="DNA REPAIR DEAD HELICASE RAD3/XP-D SUBFAMILY MEMBER"/>
    <property type="match status" value="1"/>
</dbReference>
<dbReference type="InterPro" id="IPR014013">
    <property type="entry name" value="Helic_SF1/SF2_ATP-bd_DinG/Rad3"/>
</dbReference>
<dbReference type="GO" id="GO:0016818">
    <property type="term" value="F:hydrolase activity, acting on acid anhydrides, in phosphorus-containing anhydrides"/>
    <property type="evidence" value="ECO:0007669"/>
    <property type="project" value="InterPro"/>
</dbReference>
<proteinExistence type="predicted"/>
<accession>A0A087UFJ2</accession>
<dbReference type="AlphaFoldDB" id="A0A087UFJ2"/>
<keyword evidence="6" id="KW-1185">Reference proteome</keyword>
<dbReference type="Proteomes" id="UP000054359">
    <property type="component" value="Unassembled WGS sequence"/>
</dbReference>
<keyword evidence="1" id="KW-0547">Nucleotide-binding</keyword>
<evidence type="ECO:0000313" key="5">
    <source>
        <dbReference type="EMBL" id="KFM76131.1"/>
    </source>
</evidence>
<sequence length="258" mass="28897">MSQQIISGIPVLFPYLPYKVQEDYMKKVIECLQKGVNGILESPTGTGKTLSLLCSSLAWLETRKAQQQLSVIQNSLTGVSGILSDLKSAIDGVTGSWDSGTNFMLPKIIYSSRTHSQLSQAIQELKRSSYKHVKSVALGSRDQLCIHPEVSKAETHATKLYMCRSKIKSKTCPFHLNYEEKIVSQTDYHETSIADIEDLITLGKKHTVCPYYAARNLKSKADIIFTPYNYIIDPKSRRSHGIELQGNVVIFDEAHNIE</sequence>
<feature type="non-terminal residue" evidence="5">
    <location>
        <position position="258"/>
    </location>
</feature>
<gene>
    <name evidence="5" type="ORF">X975_09082</name>
</gene>
<dbReference type="OrthoDB" id="19182at2759"/>
<evidence type="ECO:0000259" key="4">
    <source>
        <dbReference type="PROSITE" id="PS51193"/>
    </source>
</evidence>
<keyword evidence="5" id="KW-0347">Helicase</keyword>
<evidence type="ECO:0000256" key="3">
    <source>
        <dbReference type="ARBA" id="ARBA00022840"/>
    </source>
</evidence>
<dbReference type="Pfam" id="PF06733">
    <property type="entry name" value="DEAD_2"/>
    <property type="match status" value="1"/>
</dbReference>
<dbReference type="InterPro" id="IPR010614">
    <property type="entry name" value="RAD3-like_helicase_DEAD"/>
</dbReference>
<evidence type="ECO:0000256" key="1">
    <source>
        <dbReference type="ARBA" id="ARBA00022741"/>
    </source>
</evidence>
<dbReference type="Gene3D" id="3.40.50.300">
    <property type="entry name" value="P-loop containing nucleotide triphosphate hydrolases"/>
    <property type="match status" value="1"/>
</dbReference>
<dbReference type="GO" id="GO:0070182">
    <property type="term" value="F:DNA polymerase binding"/>
    <property type="evidence" value="ECO:0007669"/>
    <property type="project" value="TreeGrafter"/>
</dbReference>
<protein>
    <submittedName>
        <fullName evidence="5">Regulator of telomere elongation helicase 1-like protein</fullName>
    </submittedName>
</protein>
<dbReference type="PROSITE" id="PS51193">
    <property type="entry name" value="HELICASE_ATP_BIND_2"/>
    <property type="match status" value="1"/>
</dbReference>
<feature type="domain" description="Helicase ATP-binding" evidence="4">
    <location>
        <begin position="7"/>
        <end position="258"/>
    </location>
</feature>
<dbReference type="GO" id="GO:0090657">
    <property type="term" value="P:telomeric loop disassembly"/>
    <property type="evidence" value="ECO:0007669"/>
    <property type="project" value="TreeGrafter"/>
</dbReference>
<name>A0A087UFJ2_STEMI</name>
<dbReference type="GO" id="GO:0003677">
    <property type="term" value="F:DNA binding"/>
    <property type="evidence" value="ECO:0007669"/>
    <property type="project" value="InterPro"/>
</dbReference>
<dbReference type="GO" id="GO:0045910">
    <property type="term" value="P:negative regulation of DNA recombination"/>
    <property type="evidence" value="ECO:0007669"/>
    <property type="project" value="TreeGrafter"/>
</dbReference>
<dbReference type="GO" id="GO:0005524">
    <property type="term" value="F:ATP binding"/>
    <property type="evidence" value="ECO:0007669"/>
    <property type="project" value="UniProtKB-KW"/>
</dbReference>
<keyword evidence="3" id="KW-0067">ATP-binding</keyword>
<dbReference type="CDD" id="cd17970">
    <property type="entry name" value="DEAHc_FancJ"/>
    <property type="match status" value="1"/>
</dbReference>
<dbReference type="SUPFAM" id="SSF52540">
    <property type="entry name" value="P-loop containing nucleoside triphosphate hydrolases"/>
    <property type="match status" value="1"/>
</dbReference>
<dbReference type="InterPro" id="IPR027417">
    <property type="entry name" value="P-loop_NTPase"/>
</dbReference>
<dbReference type="GO" id="GO:0005634">
    <property type="term" value="C:nucleus"/>
    <property type="evidence" value="ECO:0007669"/>
    <property type="project" value="TreeGrafter"/>
</dbReference>
<organism evidence="5 6">
    <name type="scientific">Stegodyphus mimosarum</name>
    <name type="common">African social velvet spider</name>
    <dbReference type="NCBI Taxonomy" id="407821"/>
    <lineage>
        <taxon>Eukaryota</taxon>
        <taxon>Metazoa</taxon>
        <taxon>Ecdysozoa</taxon>
        <taxon>Arthropoda</taxon>
        <taxon>Chelicerata</taxon>
        <taxon>Arachnida</taxon>
        <taxon>Araneae</taxon>
        <taxon>Araneomorphae</taxon>
        <taxon>Entelegynae</taxon>
        <taxon>Eresoidea</taxon>
        <taxon>Eresidae</taxon>
        <taxon>Stegodyphus</taxon>
    </lineage>
</organism>
<evidence type="ECO:0000313" key="6">
    <source>
        <dbReference type="Proteomes" id="UP000054359"/>
    </source>
</evidence>
<dbReference type="STRING" id="407821.A0A087UFJ2"/>
<dbReference type="GO" id="GO:0010569">
    <property type="term" value="P:regulation of double-strand break repair via homologous recombination"/>
    <property type="evidence" value="ECO:0007669"/>
    <property type="project" value="TreeGrafter"/>
</dbReference>
<evidence type="ECO:0000256" key="2">
    <source>
        <dbReference type="ARBA" id="ARBA00022801"/>
    </source>
</evidence>
<dbReference type="PANTHER" id="PTHR11472:SF34">
    <property type="entry name" value="REGULATOR OF TELOMERE ELONGATION HELICASE 1"/>
    <property type="match status" value="1"/>
</dbReference>
<dbReference type="InterPro" id="IPR006554">
    <property type="entry name" value="Helicase-like_DEXD_c2"/>
</dbReference>
<dbReference type="SMART" id="SM00488">
    <property type="entry name" value="DEXDc2"/>
    <property type="match status" value="1"/>
</dbReference>
<dbReference type="OMA" id="VCVKFPF"/>
<dbReference type="GO" id="GO:1904430">
    <property type="term" value="P:negative regulation of t-circle formation"/>
    <property type="evidence" value="ECO:0007669"/>
    <property type="project" value="TreeGrafter"/>
</dbReference>
<dbReference type="GO" id="GO:0003678">
    <property type="term" value="F:DNA helicase activity"/>
    <property type="evidence" value="ECO:0007669"/>
    <property type="project" value="InterPro"/>
</dbReference>
<reference evidence="5 6" key="1">
    <citation type="submission" date="2013-11" db="EMBL/GenBank/DDBJ databases">
        <title>Genome sequencing of Stegodyphus mimosarum.</title>
        <authorList>
            <person name="Bechsgaard J."/>
        </authorList>
    </citation>
    <scope>NUCLEOTIDE SEQUENCE [LARGE SCALE GENOMIC DNA]</scope>
</reference>